<accession>A0ABW4X2C8</accession>
<dbReference type="Pfam" id="PF17963">
    <property type="entry name" value="Big_9"/>
    <property type="match status" value="1"/>
</dbReference>
<dbReference type="EMBL" id="JBHUHV010000054">
    <property type="protein sequence ID" value="MFD2068653.1"/>
    <property type="molecule type" value="Genomic_DNA"/>
</dbReference>
<protein>
    <submittedName>
        <fullName evidence="4">Invasin domain 3-containing protein</fullName>
    </submittedName>
</protein>
<dbReference type="InterPro" id="IPR008964">
    <property type="entry name" value="Invasin/intimin_cell_adhesion"/>
</dbReference>
<dbReference type="RefSeq" id="WP_229959012.1">
    <property type="nucleotide sequence ID" value="NZ_JAJJWI010000004.1"/>
</dbReference>
<dbReference type="InterPro" id="IPR013783">
    <property type="entry name" value="Ig-like_fold"/>
</dbReference>
<dbReference type="InterPro" id="IPR026341">
    <property type="entry name" value="T9SS_type_B"/>
</dbReference>
<evidence type="ECO:0000313" key="5">
    <source>
        <dbReference type="Proteomes" id="UP001597369"/>
    </source>
</evidence>
<evidence type="ECO:0000256" key="2">
    <source>
        <dbReference type="SAM" id="MobiDB-lite"/>
    </source>
</evidence>
<dbReference type="SUPFAM" id="SSF49373">
    <property type="entry name" value="Invasin/intimin cell-adhesion fragments"/>
    <property type="match status" value="4"/>
</dbReference>
<dbReference type="Pfam" id="PF09134">
    <property type="entry name" value="Invasin_D3"/>
    <property type="match status" value="6"/>
</dbReference>
<dbReference type="Proteomes" id="UP001597369">
    <property type="component" value="Unassembled WGS sequence"/>
</dbReference>
<feature type="compositionally biased region" description="Polar residues" evidence="2">
    <location>
        <begin position="7"/>
        <end position="17"/>
    </location>
</feature>
<name>A0ABW4X2C8_9BACT</name>
<dbReference type="NCBIfam" id="TIGR04131">
    <property type="entry name" value="Bac_Flav_CTERM"/>
    <property type="match status" value="1"/>
</dbReference>
<sequence>MLDPNNDGYTSKTTAGFKNNDRGGGESEINYKAIPILDNEPIEDPLRGPGCGFTDMVDSGIGDPVMFFFDGTNFLVRFRLNKTSPNSKGYSVLIDTDQKFGFSGPNADPNAVAGNPGFEMELVLKSNHGVGLYAIDGSTTPTLIAEREYESHAQKSIAFTEECGDMDFFYDFYIPWSDFRLPLDTKLRMAALTVMNPHASTGNNAKSDVGGIDDRKYGDNYDKLFEDFIQNANPTSPQDINAGFKARTLCPSINASIEVTSTSITGASKEAAGTIITVYKNNAVLGTTTTSGGTWSLAVSGLTEGDVITASAKAAEKEESESNCSGVLVGQVCSRPATPTLSTSSGNSNKYVAVTLPAGYTTGRIDIFLGTTLKISQEVTGAGPYYYCLGSTSFANKACSGGNNLEAGVYRATLTIGGCTSNSVFLCVNGVEASAIPVINAPITTASKLIAGTAVPNAQVILKINGAEKVIVTADAVGKWSVPASSLGLKDTDKVSAYALEVGKCQSSETTQVTVTKPLSVAPTLTGSYCGTTNTVTGTSAEAAGTTIKLFIGASTTPIATTTTDAAGYWVISGLSLTPGTELTAKATALDKTESAASATVTVKTVSSSANITIDGTTDSATSEKHIMENADVISGTGSGETGTVSLYLDEMFIGSGTLEGGVWKVKKASFPNDFYLFAGANLTATFTATGGCESNHTPVTVAIRCAPPTDKAITPTNLTLCTGATPEVTVKESEAFLIYQVYNEGTPVSSSILGTGGDILLKSLSPLTTTTPNTIINLKVIASKIPYVKGINCELPLSEQVVVTVNPEIKDNTISLAGTTSQFCGPTEIGTIIGSTPTGGNNRYTYQWQISTDNASWTNINGATERDYDPGIVSGNTYYRREVFSGECSNVDASASVQVTIHEALNNTVTYSGQASFCASGDPAEIQGNEDASFVSYQWQSSLNGETFFDIDGATAASYSPGNLSQTTTFRRLVSNGTCDSYSILVKISIYPTTIENNRLTAPGQSLLCGPGSVGQIIGTVLTDEGNTYTYRWQKSTDNGISFSDIYPAVTTENYTPGTVASTTYFRRIVESGACAYSESDMVKVTVVSLIKSSITTDASILAADGTSSTTIRVELKDDFENNITADVCNLELATDKGAITNMLPTGNGTYTATLTAGNTAGDARVRATINGALISDDAVVSFVPALKLAATSVSANPTALYADGTSTSLATVVFKDYAGNPIAVEASRVELLLDGVAIIAEGKGNGTFTATIPARTTAANVIVTAKYNGTKAGGEAIVNFEAIPATPSLATANITASPAHINADGMSTAVATVQFKDEDGENIAVDAAKVQILLDHVVVSFSDKGNGLFEIEVPARTTAATVDVTTMYDGASMGNTASVEFVPVINPAATLVSANPAVVNADGTSTSTAKVEFKDYAGNPIDADFNKASMLLDGTITAVQSGLTGIFTAVVPARTTAATVQITVKYDGTLVNSKAEVEFVPVVTPQLSLQLSTVALSSTTVIADGVSSSLIAVLLEDTDGHYFITDKPVAIFSDFGTVGATANNGNGRYTARLTSSVTGTANITVQIGTEKLPTNLAVTFVAGSASSVTSTMAASAAVIPADGVSSSTITITLFDAQGNRVTTGGNNLVLTTTSGTLGAVIDNNDGTYTAVLTSGTASRTARVSGTIDGAAINNTVNIMFTDVPVANLTPVAVSDSFTMNNNEKLTGNVLLNDIDSDGNQLSVKTALLRQPLFGTIVMQANGSFTYTPNKGYTGEDSFSYEACDNGSLSMCAQATVTIQVKQGQVFIPEGFSPDGDGENDLFKIYGAEQYKVSLKVFNRWGDVVYENKIYKNDWNGTANKGFIIGDKLPDGTYFSIVDLNNGEKPKAHSLIIKRK</sequence>
<evidence type="ECO:0000256" key="1">
    <source>
        <dbReference type="ARBA" id="ARBA00010116"/>
    </source>
</evidence>
<keyword evidence="5" id="KW-1185">Reference proteome</keyword>
<feature type="domain" description="Big-1" evidence="3">
    <location>
        <begin position="1591"/>
        <end position="1683"/>
    </location>
</feature>
<dbReference type="InterPro" id="IPR003344">
    <property type="entry name" value="Big_1_dom"/>
</dbReference>
<evidence type="ECO:0000313" key="4">
    <source>
        <dbReference type="EMBL" id="MFD2068653.1"/>
    </source>
</evidence>
<feature type="region of interest" description="Disordered" evidence="2">
    <location>
        <begin position="1"/>
        <end position="26"/>
    </location>
</feature>
<feature type="domain" description="Big-1" evidence="3">
    <location>
        <begin position="1093"/>
        <end position="1185"/>
    </location>
</feature>
<comment type="caution">
    <text evidence="4">The sequence shown here is derived from an EMBL/GenBank/DDBJ whole genome shotgun (WGS) entry which is preliminary data.</text>
</comment>
<evidence type="ECO:0000259" key="3">
    <source>
        <dbReference type="PROSITE" id="PS51127"/>
    </source>
</evidence>
<reference evidence="5" key="1">
    <citation type="journal article" date="2019" name="Int. J. Syst. Evol. Microbiol.">
        <title>The Global Catalogue of Microorganisms (GCM) 10K type strain sequencing project: providing services to taxonomists for standard genome sequencing and annotation.</title>
        <authorList>
            <consortium name="The Broad Institute Genomics Platform"/>
            <consortium name="The Broad Institute Genome Sequencing Center for Infectious Disease"/>
            <person name="Wu L."/>
            <person name="Ma J."/>
        </authorList>
    </citation>
    <scope>NUCLEOTIDE SEQUENCE [LARGE SCALE GENOMIC DNA]</scope>
    <source>
        <strain evidence="5">JCM 16545</strain>
    </source>
</reference>
<organism evidence="4 5">
    <name type="scientific">Pontibacter silvestris</name>
    <dbReference type="NCBI Taxonomy" id="2305183"/>
    <lineage>
        <taxon>Bacteria</taxon>
        <taxon>Pseudomonadati</taxon>
        <taxon>Bacteroidota</taxon>
        <taxon>Cytophagia</taxon>
        <taxon>Cytophagales</taxon>
        <taxon>Hymenobacteraceae</taxon>
        <taxon>Pontibacter</taxon>
    </lineage>
</organism>
<dbReference type="InterPro" id="IPR015217">
    <property type="entry name" value="Invasin_dom_3"/>
</dbReference>
<proteinExistence type="inferred from homology"/>
<gene>
    <name evidence="4" type="ORF">ACFSKU_17320</name>
</gene>
<comment type="similarity">
    <text evidence="1">Belongs to the intimin/invasin family.</text>
</comment>
<dbReference type="Gene3D" id="2.60.40.10">
    <property type="entry name" value="Immunoglobulins"/>
    <property type="match status" value="7"/>
</dbReference>
<dbReference type="PROSITE" id="PS51127">
    <property type="entry name" value="BIG1"/>
    <property type="match status" value="2"/>
</dbReference>
<dbReference type="Pfam" id="PF13585">
    <property type="entry name" value="CHU_C"/>
    <property type="match status" value="1"/>
</dbReference>